<evidence type="ECO:0000256" key="1">
    <source>
        <dbReference type="SAM" id="SignalP"/>
    </source>
</evidence>
<dbReference type="Proteomes" id="UP000321168">
    <property type="component" value="Unassembled WGS sequence"/>
</dbReference>
<accession>A0A5C6V1T7</accession>
<reference evidence="2 3" key="1">
    <citation type="submission" date="2019-08" db="EMBL/GenBank/DDBJ databases">
        <title>Genome of Luteibaculum oceani JCM 18817.</title>
        <authorList>
            <person name="Bowman J.P."/>
        </authorList>
    </citation>
    <scope>NUCLEOTIDE SEQUENCE [LARGE SCALE GENOMIC DNA]</scope>
    <source>
        <strain evidence="2 3">JCM 18817</strain>
    </source>
</reference>
<keyword evidence="1" id="KW-0732">Signal</keyword>
<feature type="chain" id="PRO_5022848182" description="Outer membrane beta-barrel protein" evidence="1">
    <location>
        <begin position="21"/>
        <end position="193"/>
    </location>
</feature>
<protein>
    <recommendedName>
        <fullName evidence="4">Outer membrane beta-barrel protein</fullName>
    </recommendedName>
</protein>
<gene>
    <name evidence="2" type="ORF">FRX97_08005</name>
</gene>
<dbReference type="EMBL" id="VORB01000006">
    <property type="protein sequence ID" value="TXC78651.1"/>
    <property type="molecule type" value="Genomic_DNA"/>
</dbReference>
<name>A0A5C6V1T7_9FLAO</name>
<dbReference type="OrthoDB" id="945117at2"/>
<dbReference type="RefSeq" id="WP_147014678.1">
    <property type="nucleotide sequence ID" value="NZ_VORB01000006.1"/>
</dbReference>
<evidence type="ECO:0000313" key="2">
    <source>
        <dbReference type="EMBL" id="TXC78651.1"/>
    </source>
</evidence>
<evidence type="ECO:0000313" key="3">
    <source>
        <dbReference type="Proteomes" id="UP000321168"/>
    </source>
</evidence>
<comment type="caution">
    <text evidence="2">The sequence shown here is derived from an EMBL/GenBank/DDBJ whole genome shotgun (WGS) entry which is preliminary data.</text>
</comment>
<feature type="signal peptide" evidence="1">
    <location>
        <begin position="1"/>
        <end position="20"/>
    </location>
</feature>
<organism evidence="2 3">
    <name type="scientific">Luteibaculum oceani</name>
    <dbReference type="NCBI Taxonomy" id="1294296"/>
    <lineage>
        <taxon>Bacteria</taxon>
        <taxon>Pseudomonadati</taxon>
        <taxon>Bacteroidota</taxon>
        <taxon>Flavobacteriia</taxon>
        <taxon>Flavobacteriales</taxon>
        <taxon>Luteibaculaceae</taxon>
        <taxon>Luteibaculum</taxon>
    </lineage>
</organism>
<dbReference type="AlphaFoldDB" id="A0A5C6V1T7"/>
<keyword evidence="3" id="KW-1185">Reference proteome</keyword>
<sequence length="193" mass="21801">MRLFLTLVFALFCSISFSQSKGQLLLGGGLFYDGSTQEDSVISNQTRLLSISPLFGLMVSDRIATGVLLDYRVDVEKVKNLRNNAENKDSQKTMFIGAFGRLHGNFTDRVLYIAQLDLGKVFYLNGFTPHPIEYDANLKVGLMYFIAKRASLGLNIATLNYSSTKIKDSKIKESNLRIDYNVLNPRFEVIFYL</sequence>
<evidence type="ECO:0008006" key="4">
    <source>
        <dbReference type="Google" id="ProtNLM"/>
    </source>
</evidence>
<proteinExistence type="predicted"/>